<dbReference type="InterPro" id="IPR036034">
    <property type="entry name" value="PDZ_sf"/>
</dbReference>
<proteinExistence type="predicted"/>
<gene>
    <name evidence="6" type="ORF">DMN91_002558</name>
</gene>
<dbReference type="SUPFAM" id="SSF50156">
    <property type="entry name" value="PDZ domain-like"/>
    <property type="match status" value="1"/>
</dbReference>
<dbReference type="GO" id="GO:0016324">
    <property type="term" value="C:apical plasma membrane"/>
    <property type="evidence" value="ECO:0007669"/>
    <property type="project" value="TreeGrafter"/>
</dbReference>
<feature type="region of interest" description="Disordered" evidence="4">
    <location>
        <begin position="74"/>
        <end position="142"/>
    </location>
</feature>
<dbReference type="SMART" id="SM00228">
    <property type="entry name" value="PDZ"/>
    <property type="match status" value="1"/>
</dbReference>
<accession>A0A3L8DX09</accession>
<dbReference type="InterPro" id="IPR001478">
    <property type="entry name" value="PDZ"/>
</dbReference>
<reference evidence="6" key="1">
    <citation type="journal article" date="2018" name="Genome Res.">
        <title>The genomic architecture and molecular evolution of ant odorant receptors.</title>
        <authorList>
            <person name="McKenzie S.K."/>
            <person name="Kronauer D.J.C."/>
        </authorList>
    </citation>
    <scope>NUCLEOTIDE SEQUENCE [LARGE SCALE GENOMIC DNA]</scope>
    <source>
        <strain evidence="6">Clonal line C1</strain>
    </source>
</reference>
<feature type="domain" description="PDZ" evidence="5">
    <location>
        <begin position="250"/>
        <end position="344"/>
    </location>
</feature>
<sequence length="412" mass="44500">MDNACNDSQSRRLKKGGSFLRKIFGLYVRRSLKIPGRRKEKEKLPSGITADYSASFFAHLDRDLLDAAQNASLGPGSTIGAGTSSSWTTRTPDGLTQSDSSEASLTSLTTTTTTSSTTTSHAGKNLPPLPPKPPKRGILKGPRLNVNSGTVSVLSEEHALPNGTETSYQEASNLLVRNTLQNEVVTSASPSADSLTDTTNSSFATPPFSLSPVGESQGFSRWRSSVSFEEQGIELQLPEIVPLELPEPRELTIQRQPPPRNDFGFSLRRAVIVERTANGVTQMRPVIFAEPGALVQHNNDTGLLPGDRLIEVNGINVDDKSREEIIDLIKSSANSVTVKVQPVAELSELSRRGCDGRQVELAPANIRGGTLRRSGSLRFHQNTSNVNASADKAPIFLKKRAITLKAPEAMHL</sequence>
<feature type="compositionally biased region" description="Polar residues" evidence="4">
    <location>
        <begin position="80"/>
        <end position="103"/>
    </location>
</feature>
<evidence type="ECO:0000256" key="3">
    <source>
        <dbReference type="ARBA" id="ARBA00022737"/>
    </source>
</evidence>
<dbReference type="FunFam" id="2.30.42.10:FF:000059">
    <property type="entry name" value="unconventional myosin-XVIIIa isoform X1"/>
    <property type="match status" value="1"/>
</dbReference>
<feature type="compositionally biased region" description="Low complexity" evidence="4">
    <location>
        <begin position="104"/>
        <end position="126"/>
    </location>
</feature>
<dbReference type="OrthoDB" id="2914378at2759"/>
<dbReference type="InterPro" id="IPR051067">
    <property type="entry name" value="NHER"/>
</dbReference>
<dbReference type="Proteomes" id="UP000279307">
    <property type="component" value="Chromosome 3"/>
</dbReference>
<keyword evidence="3" id="KW-0677">Repeat</keyword>
<dbReference type="GO" id="GO:0005102">
    <property type="term" value="F:signaling receptor binding"/>
    <property type="evidence" value="ECO:0007669"/>
    <property type="project" value="TreeGrafter"/>
</dbReference>
<evidence type="ECO:0000256" key="2">
    <source>
        <dbReference type="ARBA" id="ARBA00022475"/>
    </source>
</evidence>
<evidence type="ECO:0000313" key="6">
    <source>
        <dbReference type="EMBL" id="RLU24469.1"/>
    </source>
</evidence>
<dbReference type="InterPro" id="IPR041489">
    <property type="entry name" value="PDZ_6"/>
</dbReference>
<dbReference type="EMBL" id="QOIP01000003">
    <property type="protein sequence ID" value="RLU24469.1"/>
    <property type="molecule type" value="Genomic_DNA"/>
</dbReference>
<keyword evidence="2" id="KW-1003">Cell membrane</keyword>
<evidence type="ECO:0000256" key="1">
    <source>
        <dbReference type="ARBA" id="ARBA00004236"/>
    </source>
</evidence>
<evidence type="ECO:0000256" key="4">
    <source>
        <dbReference type="SAM" id="MobiDB-lite"/>
    </source>
</evidence>
<dbReference type="Pfam" id="PF17820">
    <property type="entry name" value="PDZ_6"/>
    <property type="match status" value="1"/>
</dbReference>
<comment type="caution">
    <text evidence="6">The sequence shown here is derived from an EMBL/GenBank/DDBJ whole genome shotgun (WGS) entry which is preliminary data.</text>
</comment>
<keyword evidence="2" id="KW-0472">Membrane</keyword>
<dbReference type="CDD" id="cd06747">
    <property type="entry name" value="PDZ_MYO18-like"/>
    <property type="match status" value="1"/>
</dbReference>
<dbReference type="PANTHER" id="PTHR14191:SF4">
    <property type="entry name" value="NA(+)_H(+) EXCHANGE REGULATORY COFACTOR NHE-RF2"/>
    <property type="match status" value="1"/>
</dbReference>
<evidence type="ECO:0000259" key="5">
    <source>
        <dbReference type="PROSITE" id="PS50106"/>
    </source>
</evidence>
<dbReference type="AlphaFoldDB" id="A0A3L8DX09"/>
<organism evidence="6">
    <name type="scientific">Ooceraea biroi</name>
    <name type="common">Clonal raider ant</name>
    <name type="synonym">Cerapachys biroi</name>
    <dbReference type="NCBI Taxonomy" id="2015173"/>
    <lineage>
        <taxon>Eukaryota</taxon>
        <taxon>Metazoa</taxon>
        <taxon>Ecdysozoa</taxon>
        <taxon>Arthropoda</taxon>
        <taxon>Hexapoda</taxon>
        <taxon>Insecta</taxon>
        <taxon>Pterygota</taxon>
        <taxon>Neoptera</taxon>
        <taxon>Endopterygota</taxon>
        <taxon>Hymenoptera</taxon>
        <taxon>Apocrita</taxon>
        <taxon>Aculeata</taxon>
        <taxon>Formicoidea</taxon>
        <taxon>Formicidae</taxon>
        <taxon>Dorylinae</taxon>
        <taxon>Ooceraea</taxon>
    </lineage>
</organism>
<name>A0A3L8DX09_OOCBI</name>
<dbReference type="GO" id="GO:0072659">
    <property type="term" value="P:protein localization to plasma membrane"/>
    <property type="evidence" value="ECO:0007669"/>
    <property type="project" value="TreeGrafter"/>
</dbReference>
<dbReference type="PANTHER" id="PTHR14191">
    <property type="entry name" value="PDZ DOMAIN CONTAINING PROTEIN"/>
    <property type="match status" value="1"/>
</dbReference>
<dbReference type="Gene3D" id="2.30.42.10">
    <property type="match status" value="1"/>
</dbReference>
<comment type="subcellular location">
    <subcellularLocation>
        <location evidence="1">Cell membrane</location>
    </subcellularLocation>
</comment>
<reference evidence="6" key="2">
    <citation type="submission" date="2018-07" db="EMBL/GenBank/DDBJ databases">
        <authorList>
            <person name="Mckenzie S.K."/>
            <person name="Kronauer D.J.C."/>
        </authorList>
    </citation>
    <scope>NUCLEOTIDE SEQUENCE</scope>
    <source>
        <strain evidence="6">Clonal line C1</strain>
    </source>
</reference>
<dbReference type="PROSITE" id="PS50106">
    <property type="entry name" value="PDZ"/>
    <property type="match status" value="1"/>
</dbReference>
<dbReference type="GO" id="GO:0043495">
    <property type="term" value="F:protein-membrane adaptor activity"/>
    <property type="evidence" value="ECO:0007669"/>
    <property type="project" value="TreeGrafter"/>
</dbReference>
<protein>
    <recommendedName>
        <fullName evidence="5">PDZ domain-containing protein</fullName>
    </recommendedName>
</protein>